<evidence type="ECO:0000313" key="8">
    <source>
        <dbReference type="Proteomes" id="UP000177870"/>
    </source>
</evidence>
<dbReference type="InterPro" id="IPR015943">
    <property type="entry name" value="WD40/YVTN_repeat-like_dom_sf"/>
</dbReference>
<evidence type="ECO:0000256" key="4">
    <source>
        <dbReference type="HAMAP-Rule" id="MF_01348"/>
    </source>
</evidence>
<dbReference type="PANTHER" id="PTHR47199:SF2">
    <property type="entry name" value="PHOTOSYSTEM II STABILITY_ASSEMBLY FACTOR HCF136, CHLOROPLASTIC"/>
    <property type="match status" value="1"/>
</dbReference>
<keyword evidence="1 4" id="KW-0602">Photosynthesis</keyword>
<dbReference type="KEGG" id="mpro:BJP34_07065"/>
<evidence type="ECO:0000256" key="5">
    <source>
        <dbReference type="PIRNR" id="PIRNR017875"/>
    </source>
</evidence>
<dbReference type="InterPro" id="IPR016705">
    <property type="entry name" value="Ycf48/Hcf136"/>
</dbReference>
<dbReference type="CDD" id="cd15482">
    <property type="entry name" value="Sialidase_non-viral"/>
    <property type="match status" value="1"/>
</dbReference>
<dbReference type="AlphaFoldDB" id="A0A1D8U2P5"/>
<comment type="subcellular location">
    <subcellularLocation>
        <location evidence="4">Cellular thylakoid lumen</location>
    </subcellularLocation>
    <text evidence="4">Associated with a PSII precusor complex on the lumenal side of the thylakoid membrane.</text>
</comment>
<dbReference type="InterPro" id="IPR028203">
    <property type="entry name" value="PSII_CF48-like_dom"/>
</dbReference>
<dbReference type="SUPFAM" id="SSF110296">
    <property type="entry name" value="Oligoxyloglucan reducing end-specific cellobiohydrolase"/>
    <property type="match status" value="1"/>
</dbReference>
<dbReference type="Pfam" id="PF14870">
    <property type="entry name" value="PSII_BNR"/>
    <property type="match status" value="1"/>
</dbReference>
<protein>
    <recommendedName>
        <fullName evidence="4 5">Photosystem II assembly protein Ycf48</fullName>
    </recommendedName>
</protein>
<reference evidence="8" key="1">
    <citation type="submission" date="2016-10" db="EMBL/GenBank/DDBJ databases">
        <title>Comparative genomics uncovers the prolific and rare metabolic potential of the cyanobacterial genus Moorea.</title>
        <authorList>
            <person name="Leao T."/>
            <person name="Castelao G."/>
            <person name="Korobeynikov A."/>
            <person name="Monroe E.A."/>
            <person name="Podell S."/>
            <person name="Glukhov E."/>
            <person name="Allen E."/>
            <person name="Gerwick W.H."/>
            <person name="Gerwick L."/>
        </authorList>
    </citation>
    <scope>NUCLEOTIDE SEQUENCE [LARGE SCALE GENOMIC DNA]</scope>
    <source>
        <strain evidence="8">PAL-8-15-08-1</strain>
    </source>
</reference>
<dbReference type="EMBL" id="CP017599">
    <property type="protein sequence ID" value="AOX04169.1"/>
    <property type="molecule type" value="Genomic_DNA"/>
</dbReference>
<keyword evidence="4" id="KW-0793">Thylakoid</keyword>
<dbReference type="GO" id="GO:0031979">
    <property type="term" value="C:plasma membrane-derived thylakoid lumen"/>
    <property type="evidence" value="ECO:0007669"/>
    <property type="project" value="UniProtKB-SubCell"/>
</dbReference>
<name>A0A1D8U2P5_9CYAN</name>
<comment type="function">
    <text evidence="4">A factor required for optimal assembly of photosystem II (PSII), acting in the early stages of PSII assembly. Also plays a role in replacement of photodamaged D1 (psbA). Assists YidC in synthesis of chlorophyll-binding proteins.</text>
</comment>
<keyword evidence="3 4" id="KW-0604">Photosystem II</keyword>
<keyword evidence="2 4" id="KW-0732">Signal</keyword>
<gene>
    <name evidence="4" type="primary">ycf48</name>
    <name evidence="7" type="ORF">BJP34_07065</name>
</gene>
<feature type="domain" description="Photosynthesis system II assembly factor Ycf48/Hcf136-like" evidence="6">
    <location>
        <begin position="31"/>
        <end position="327"/>
    </location>
</feature>
<comment type="similarity">
    <text evidence="4 5">Belongs to the Ycf48 family.</text>
</comment>
<dbReference type="OrthoDB" id="9813892at2"/>
<evidence type="ECO:0000256" key="2">
    <source>
        <dbReference type="ARBA" id="ARBA00022729"/>
    </source>
</evidence>
<dbReference type="PANTHER" id="PTHR47199">
    <property type="entry name" value="PHOTOSYSTEM II STABILITY/ASSEMBLY FACTOR HCF136, CHLOROPLASTIC"/>
    <property type="match status" value="1"/>
</dbReference>
<evidence type="ECO:0000313" key="7">
    <source>
        <dbReference type="EMBL" id="AOX04169.1"/>
    </source>
</evidence>
<sequence length="334" mass="36988">MRYLMKTLKQILILLAVALICVSCKFPSSISYNPWAVISLPTEATMQDLGFTGDLSHGWIVGSYATIFETKDGGNTWQQKGLDLGDENYRFSSVSFAGDEGWIVGQPSIMLHTNDGGESWSRILLSEKLPGSPNRILALGPNSAEMTTDVGAIYQTKDAGKTWKAQVAQAVGVTRNISRSEDGSYVAVSARGNFYSTWDPGQSAWLQHNRYSSKRLQNMGFTPDGRLWILARGGQVQFSTPENLEEWEEPIYPDFSNSLGLLDLAYRTPNEIWVAGGSGNLLCSFDGGETWQKDRDLRDVPSNFYKIVFVTPEQGFVIGQKGILLKYEPPTQEA</sequence>
<evidence type="ECO:0000256" key="3">
    <source>
        <dbReference type="ARBA" id="ARBA00023276"/>
    </source>
</evidence>
<accession>A0A1D8U2P5</accession>
<dbReference type="PIRSF" id="PIRSF017875">
    <property type="entry name" value="PSII_HCF136"/>
    <property type="match status" value="1"/>
</dbReference>
<dbReference type="Gene3D" id="2.130.10.10">
    <property type="entry name" value="YVTN repeat-like/Quinoprotein amine dehydrogenase"/>
    <property type="match status" value="1"/>
</dbReference>
<dbReference type="GO" id="GO:0009523">
    <property type="term" value="C:photosystem II"/>
    <property type="evidence" value="ECO:0007669"/>
    <property type="project" value="UniProtKB-KW"/>
</dbReference>
<evidence type="ECO:0000259" key="6">
    <source>
        <dbReference type="Pfam" id="PF14870"/>
    </source>
</evidence>
<organism evidence="7 8">
    <name type="scientific">Moorena producens PAL-8-15-08-1</name>
    <dbReference type="NCBI Taxonomy" id="1458985"/>
    <lineage>
        <taxon>Bacteria</taxon>
        <taxon>Bacillati</taxon>
        <taxon>Cyanobacteriota</taxon>
        <taxon>Cyanophyceae</taxon>
        <taxon>Coleofasciculales</taxon>
        <taxon>Coleofasciculaceae</taxon>
        <taxon>Moorena</taxon>
    </lineage>
</organism>
<proteinExistence type="inferred from homology"/>
<dbReference type="Proteomes" id="UP000177870">
    <property type="component" value="Chromosome"/>
</dbReference>
<comment type="domain">
    <text evidence="4">A 7-bladed beta-propeller torus, about 55 by 55 Angstroms, with a depth of about 25 Angstroms and a central pore.</text>
</comment>
<dbReference type="STRING" id="1458985.BJP34_07065"/>
<dbReference type="HAMAP" id="MF_01348">
    <property type="entry name" value="Ycf48"/>
    <property type="match status" value="1"/>
</dbReference>
<evidence type="ECO:0000256" key="1">
    <source>
        <dbReference type="ARBA" id="ARBA00022531"/>
    </source>
</evidence>
<dbReference type="NCBIfam" id="NF010237">
    <property type="entry name" value="PRK13684.1"/>
    <property type="match status" value="1"/>
</dbReference>
<dbReference type="GO" id="GO:0015979">
    <property type="term" value="P:photosynthesis"/>
    <property type="evidence" value="ECO:0007669"/>
    <property type="project" value="UniProtKB-KW"/>
</dbReference>